<comment type="subcellular location">
    <subcellularLocation>
        <location evidence="1">Membrane</location>
        <topology evidence="1">Multi-pass membrane protein</topology>
    </subcellularLocation>
</comment>
<feature type="transmembrane region" description="Helical" evidence="5">
    <location>
        <begin position="523"/>
        <end position="542"/>
    </location>
</feature>
<dbReference type="InterPro" id="IPR017500">
    <property type="entry name" value="Phage_infect_YhgE_N"/>
</dbReference>
<keyword evidence="2 5" id="KW-0812">Transmembrane</keyword>
<organism evidence="7 8">
    <name type="scientific">Clostridium acidisoli DSM 12555</name>
    <dbReference type="NCBI Taxonomy" id="1121291"/>
    <lineage>
        <taxon>Bacteria</taxon>
        <taxon>Bacillati</taxon>
        <taxon>Bacillota</taxon>
        <taxon>Clostridia</taxon>
        <taxon>Eubacteriales</taxon>
        <taxon>Clostridiaceae</taxon>
        <taxon>Clostridium</taxon>
    </lineage>
</organism>
<evidence type="ECO:0000259" key="6">
    <source>
        <dbReference type="Pfam" id="PF12698"/>
    </source>
</evidence>
<name>A0A1W1XUX1_9CLOT</name>
<accession>A0A1W1XUX1</accession>
<proteinExistence type="predicted"/>
<dbReference type="AlphaFoldDB" id="A0A1W1XUX1"/>
<keyword evidence="8" id="KW-1185">Reference proteome</keyword>
<dbReference type="Pfam" id="PF12698">
    <property type="entry name" value="ABC2_membrane_3"/>
    <property type="match status" value="1"/>
</dbReference>
<evidence type="ECO:0000256" key="3">
    <source>
        <dbReference type="ARBA" id="ARBA00022989"/>
    </source>
</evidence>
<sequence length="722" mass="78957">MRYIFNILSVFKRDMKSIVKNPVALIIICGLCILPSLYAWVNIKACWDPYKNTSTIPVAIVNNDKGASYRSKYLNMGNQIVGNLKNNHNIGWVFVNSKDADMGIIDGTYDAMIEIPSDFTSSFTSILSSSHKRPQIIYKVDTKANPVAGKITDVAKDTLTDEITTGFVATVNKTIFSSLNQVGNDASKNRDNILKLKSNIIDVNNNIDFITDSLKNINTNSNNLSTFLSQIKSTIPEVNSGLDIISESNDQNKNILQETQNTLNNSLNNIDLNLNSAQASVYRIQALVSNLNTNFSASNSSAIYSTISNINMELQNLNTSISSVIDFLQKMNTTSPNINIANMITSLKNIQNSINNEKGTLSSLQQQLLNTNEINKNLLNSLNNNTATISTQLINTNKQYNSSAKPALNSIAQSMINATNDASSLIKSAQDLNNQINSLLGSAVQGTSLASTVSSDLNNRLLQYKDVISLLSSKLQVINNSDLVEIISILQSNPDFMGNFISNPFTLKDESIYSIPNYGSSMAPVYTVLAIWVGALLLASLLRTDVAYFEGYNKLSLREKHFGKMLTFITLSLIQSLIVSIGDKLLLGVYTVNAPLMIAFALVSGLTFSIIVYTLVSVFGNVGKAISIVFLIIQIAGSGSTYPIQVDPLFFRILQPLFPFTYSVGGFREAIAGPLISSVILDFTALILISIVFILLGFFLKKPLNDTISKFETGFKESGVGE</sequence>
<dbReference type="OrthoDB" id="9811483at2"/>
<dbReference type="InterPro" id="IPR017501">
    <property type="entry name" value="Phage_infect_YhgE_C"/>
</dbReference>
<dbReference type="InterPro" id="IPR051328">
    <property type="entry name" value="T7SS_ABC-Transporter"/>
</dbReference>
<reference evidence="7 8" key="1">
    <citation type="submission" date="2017-04" db="EMBL/GenBank/DDBJ databases">
        <authorList>
            <person name="Afonso C.L."/>
            <person name="Miller P.J."/>
            <person name="Scott M.A."/>
            <person name="Spackman E."/>
            <person name="Goraichik I."/>
            <person name="Dimitrov K.M."/>
            <person name="Suarez D.L."/>
            <person name="Swayne D.E."/>
        </authorList>
    </citation>
    <scope>NUCLEOTIDE SEQUENCE [LARGE SCALE GENOMIC DNA]</scope>
    <source>
        <strain evidence="7 8">DSM 12555</strain>
    </source>
</reference>
<protein>
    <submittedName>
        <fullName evidence="7">Putative membrane protein</fullName>
    </submittedName>
</protein>
<dbReference type="RefSeq" id="WP_084117325.1">
    <property type="nucleotide sequence ID" value="NZ_FWXH01000019.1"/>
</dbReference>
<feature type="transmembrane region" description="Helical" evidence="5">
    <location>
        <begin position="594"/>
        <end position="616"/>
    </location>
</feature>
<dbReference type="EMBL" id="FWXH01000019">
    <property type="protein sequence ID" value="SMC27780.1"/>
    <property type="molecule type" value="Genomic_DNA"/>
</dbReference>
<dbReference type="PANTHER" id="PTHR43077:SF10">
    <property type="entry name" value="TRANSPORT PERMEASE PROTEIN"/>
    <property type="match status" value="1"/>
</dbReference>
<dbReference type="NCBIfam" id="TIGR03061">
    <property type="entry name" value="pip_yhgE_Nterm"/>
    <property type="match status" value="1"/>
</dbReference>
<feature type="domain" description="ABC-2 type transporter transmembrane" evidence="6">
    <location>
        <begin position="34"/>
        <end position="223"/>
    </location>
</feature>
<keyword evidence="4 5" id="KW-0472">Membrane</keyword>
<gene>
    <name evidence="7" type="ORF">SAMN02745134_03301</name>
</gene>
<evidence type="ECO:0000256" key="2">
    <source>
        <dbReference type="ARBA" id="ARBA00022692"/>
    </source>
</evidence>
<dbReference type="Gene3D" id="3.40.1710.10">
    <property type="entry name" value="abc type-2 transporter like domain"/>
    <property type="match status" value="1"/>
</dbReference>
<evidence type="ECO:0000313" key="7">
    <source>
        <dbReference type="EMBL" id="SMC27780.1"/>
    </source>
</evidence>
<feature type="transmembrane region" description="Helical" evidence="5">
    <location>
        <begin position="671"/>
        <end position="700"/>
    </location>
</feature>
<dbReference type="Proteomes" id="UP000192468">
    <property type="component" value="Unassembled WGS sequence"/>
</dbReference>
<dbReference type="GO" id="GO:0016020">
    <property type="term" value="C:membrane"/>
    <property type="evidence" value="ECO:0007669"/>
    <property type="project" value="UniProtKB-SubCell"/>
</dbReference>
<dbReference type="NCBIfam" id="TIGR03062">
    <property type="entry name" value="pip_yhgE_Cterm"/>
    <property type="match status" value="1"/>
</dbReference>
<dbReference type="InterPro" id="IPR013525">
    <property type="entry name" value="ABC2_TM"/>
</dbReference>
<dbReference type="PANTHER" id="PTHR43077">
    <property type="entry name" value="TRANSPORT PERMEASE YVFS-RELATED"/>
    <property type="match status" value="1"/>
</dbReference>
<keyword evidence="3 5" id="KW-1133">Transmembrane helix</keyword>
<evidence type="ECO:0000256" key="5">
    <source>
        <dbReference type="SAM" id="Phobius"/>
    </source>
</evidence>
<evidence type="ECO:0000256" key="1">
    <source>
        <dbReference type="ARBA" id="ARBA00004141"/>
    </source>
</evidence>
<dbReference type="GO" id="GO:0140359">
    <property type="term" value="F:ABC-type transporter activity"/>
    <property type="evidence" value="ECO:0007669"/>
    <property type="project" value="InterPro"/>
</dbReference>
<feature type="transmembrane region" description="Helical" evidence="5">
    <location>
        <begin position="562"/>
        <end position="582"/>
    </location>
</feature>
<evidence type="ECO:0000313" key="8">
    <source>
        <dbReference type="Proteomes" id="UP000192468"/>
    </source>
</evidence>
<feature type="transmembrane region" description="Helical" evidence="5">
    <location>
        <begin position="628"/>
        <end position="651"/>
    </location>
</feature>
<evidence type="ECO:0000256" key="4">
    <source>
        <dbReference type="ARBA" id="ARBA00023136"/>
    </source>
</evidence>
<dbReference type="STRING" id="1121291.SAMN02745134_03301"/>